<protein>
    <submittedName>
        <fullName evidence="2">Uncharacterized protein</fullName>
    </submittedName>
</protein>
<feature type="compositionally biased region" description="Basic and acidic residues" evidence="1">
    <location>
        <begin position="678"/>
        <end position="690"/>
    </location>
</feature>
<evidence type="ECO:0000313" key="3">
    <source>
        <dbReference type="Proteomes" id="UP001063166"/>
    </source>
</evidence>
<gene>
    <name evidence="2" type="ORF">LshimejAT787_0205300</name>
</gene>
<dbReference type="InterPro" id="IPR032675">
    <property type="entry name" value="LRR_dom_sf"/>
</dbReference>
<evidence type="ECO:0000256" key="1">
    <source>
        <dbReference type="SAM" id="MobiDB-lite"/>
    </source>
</evidence>
<feature type="region of interest" description="Disordered" evidence="1">
    <location>
        <begin position="375"/>
        <end position="400"/>
    </location>
</feature>
<dbReference type="AlphaFoldDB" id="A0A9P3PFC4"/>
<name>A0A9P3PFC4_LYOSH</name>
<organism evidence="2 3">
    <name type="scientific">Lyophyllum shimeji</name>
    <name type="common">Hon-shimeji</name>
    <name type="synonym">Tricholoma shimeji</name>
    <dbReference type="NCBI Taxonomy" id="47721"/>
    <lineage>
        <taxon>Eukaryota</taxon>
        <taxon>Fungi</taxon>
        <taxon>Dikarya</taxon>
        <taxon>Basidiomycota</taxon>
        <taxon>Agaricomycotina</taxon>
        <taxon>Agaricomycetes</taxon>
        <taxon>Agaricomycetidae</taxon>
        <taxon>Agaricales</taxon>
        <taxon>Tricholomatineae</taxon>
        <taxon>Lyophyllaceae</taxon>
        <taxon>Lyophyllum</taxon>
    </lineage>
</organism>
<keyword evidence="3" id="KW-1185">Reference proteome</keyword>
<dbReference type="Proteomes" id="UP001063166">
    <property type="component" value="Unassembled WGS sequence"/>
</dbReference>
<accession>A0A9P3PFC4</accession>
<proteinExistence type="predicted"/>
<dbReference type="SUPFAM" id="SSF52047">
    <property type="entry name" value="RNI-like"/>
    <property type="match status" value="1"/>
</dbReference>
<comment type="caution">
    <text evidence="2">The sequence shown here is derived from an EMBL/GenBank/DDBJ whole genome shotgun (WGS) entry which is preliminary data.</text>
</comment>
<dbReference type="EMBL" id="BRPK01000002">
    <property type="protein sequence ID" value="GLB34965.1"/>
    <property type="molecule type" value="Genomic_DNA"/>
</dbReference>
<reference evidence="2" key="1">
    <citation type="submission" date="2022-07" db="EMBL/GenBank/DDBJ databases">
        <title>The genome of Lyophyllum shimeji provides insight into the initial evolution of ectomycorrhizal fungal genome.</title>
        <authorList>
            <person name="Kobayashi Y."/>
            <person name="Shibata T."/>
            <person name="Hirakawa H."/>
            <person name="Shigenobu S."/>
            <person name="Nishiyama T."/>
            <person name="Yamada A."/>
            <person name="Hasebe M."/>
            <person name="Kawaguchi M."/>
        </authorList>
    </citation>
    <scope>NUCLEOTIDE SEQUENCE</scope>
    <source>
        <strain evidence="2">AT787</strain>
    </source>
</reference>
<evidence type="ECO:0000313" key="2">
    <source>
        <dbReference type="EMBL" id="GLB34965.1"/>
    </source>
</evidence>
<dbReference type="OrthoDB" id="3215314at2759"/>
<sequence>MIVLFRPPGHPRASYQLPEPPADRVPSLSWICLQRLVHFVDELHHLPVRLNYLPDRSDVLHGTQPLDPRLWATLVQVYDNLSHRFRALEIPLADPHLIRLQRIPHTPRFSLLTILDLPACPHLTDTSIVSLSPLHSLVALDASATSLTAYGIKALAGTLLWVDDGPDRRGPWPLRILRLRYCVDMDDDVYPHLAKFPLLSVVDLRGTDCRPSKSSEFQPSSETVLFHPSPLAAAVDSLSGRDLYSSPNTFNLVIGTLHHPLSKDASSIVIPQESYVFVPPSRAKRESPKDASLSDYHLQPPAKRRVVPKDLVSQEGDVSRYYDCESDDHSCNAPECYDFCDCGDFFGNNPSSEHDGSNEDDSEDEYPQMIETPDWPMQIQPDESPSHTRLEAPSPPLRASVSDPPAYLSESTPHLFYYAPVSLIAPPKYDPEKNYSAQMYYDRVHFESFVRPSSRHDAKLALCRTPPPWSALEEHSAHLRELAQARPRCASGNKADLGVAVVDRRPHAGIQMAQARINALRESAMARRRSAGGAGQARTPGSEAPASLQGRNPFRRQSASAALEGSNLGIRPLKPISAVEVPLLPDEAKPRFQVQKRPAATPGARTSKIKFSGLESSSFAGNIQSAATSQLKRPTVTSAVWAGAEDVERKRSSSDVGKAVSVKKIKVGDPPVFGGPTKARESTKPADGRKHNATGIGTGNKRSDKGKACNGAMQSVSRGKAGFDWGAWSGGGKEKNR</sequence>
<feature type="region of interest" description="Disordered" evidence="1">
    <location>
        <begin position="523"/>
        <end position="561"/>
    </location>
</feature>
<feature type="region of interest" description="Disordered" evidence="1">
    <location>
        <begin position="671"/>
        <end position="737"/>
    </location>
</feature>
<dbReference type="Gene3D" id="3.80.10.10">
    <property type="entry name" value="Ribonuclease Inhibitor"/>
    <property type="match status" value="1"/>
</dbReference>